<feature type="transmembrane region" description="Helical" evidence="7">
    <location>
        <begin position="138"/>
        <end position="156"/>
    </location>
</feature>
<evidence type="ECO:0000256" key="3">
    <source>
        <dbReference type="ARBA" id="ARBA00022692"/>
    </source>
</evidence>
<feature type="transmembrane region" description="Helical" evidence="7">
    <location>
        <begin position="74"/>
        <end position="96"/>
    </location>
</feature>
<feature type="region of interest" description="Disordered" evidence="6">
    <location>
        <begin position="1"/>
        <end position="32"/>
    </location>
</feature>
<organism evidence="8 9">
    <name type="scientific">Pavo cristatus</name>
    <name type="common">Indian peafowl</name>
    <name type="synonym">Blue peafowl</name>
    <dbReference type="NCBI Taxonomy" id="9049"/>
    <lineage>
        <taxon>Eukaryota</taxon>
        <taxon>Metazoa</taxon>
        <taxon>Chordata</taxon>
        <taxon>Craniata</taxon>
        <taxon>Vertebrata</taxon>
        <taxon>Euteleostomi</taxon>
        <taxon>Archelosauria</taxon>
        <taxon>Archosauria</taxon>
        <taxon>Dinosauria</taxon>
        <taxon>Saurischia</taxon>
        <taxon>Theropoda</taxon>
        <taxon>Coelurosauria</taxon>
        <taxon>Aves</taxon>
        <taxon>Neognathae</taxon>
        <taxon>Galloanserae</taxon>
        <taxon>Galliformes</taxon>
        <taxon>Phasianidae</taxon>
        <taxon>Phasianinae</taxon>
        <taxon>Pavo</taxon>
    </lineage>
</organism>
<sequence length="216" mass="23693">PAGNSLPRPGPEPRGGTRGPAASPRPRLPRRPRPLALAKPIKQAFYNTGALLFAGLCCGAAVLVYFILEAFLRPLLWAVLCGTFLHPFKSSLTALGRRWLGRLQRSRTPVLLAALLLPLCFANYGVEALGEQVLRRRRLLLLLGAGGPLFYGLYCLGSSLGVQVLLAQAARLICQGLDYFSSQWVSVGPEGGRGNIYLLKEWWNHCSWRCSRNVEV</sequence>
<name>A0A8C9G1M6_PAVCR</name>
<dbReference type="PANTHER" id="PTHR21716">
    <property type="entry name" value="TRANSMEMBRANE PROTEIN"/>
    <property type="match status" value="1"/>
</dbReference>
<dbReference type="InterPro" id="IPR002549">
    <property type="entry name" value="AI-2E-like"/>
</dbReference>
<keyword evidence="4 7" id="KW-1133">Transmembrane helix</keyword>
<dbReference type="Ensembl" id="ENSPSTT00000024646.1">
    <property type="protein sequence ID" value="ENSPSTP00000023428.1"/>
    <property type="gene ID" value="ENSPSTG00000017233.1"/>
</dbReference>
<reference evidence="8" key="1">
    <citation type="submission" date="2025-08" db="UniProtKB">
        <authorList>
            <consortium name="Ensembl"/>
        </authorList>
    </citation>
    <scope>IDENTIFICATION</scope>
</reference>
<evidence type="ECO:0000313" key="9">
    <source>
        <dbReference type="Proteomes" id="UP000694428"/>
    </source>
</evidence>
<proteinExistence type="inferred from homology"/>
<comment type="subcellular location">
    <subcellularLocation>
        <location evidence="1">Membrane</location>
        <topology evidence="1">Multi-pass membrane protein</topology>
    </subcellularLocation>
</comment>
<feature type="transmembrane region" description="Helical" evidence="7">
    <location>
        <begin position="44"/>
        <end position="68"/>
    </location>
</feature>
<keyword evidence="5 7" id="KW-0472">Membrane</keyword>
<evidence type="ECO:0000256" key="7">
    <source>
        <dbReference type="SAM" id="Phobius"/>
    </source>
</evidence>
<dbReference type="GO" id="GO:0016020">
    <property type="term" value="C:membrane"/>
    <property type="evidence" value="ECO:0007669"/>
    <property type="project" value="UniProtKB-SubCell"/>
</dbReference>
<evidence type="ECO:0000256" key="1">
    <source>
        <dbReference type="ARBA" id="ARBA00004141"/>
    </source>
</evidence>
<evidence type="ECO:0000313" key="8">
    <source>
        <dbReference type="Ensembl" id="ENSPSTP00000023428.1"/>
    </source>
</evidence>
<feature type="transmembrane region" description="Helical" evidence="7">
    <location>
        <begin position="108"/>
        <end position="126"/>
    </location>
</feature>
<comment type="similarity">
    <text evidence="2">Belongs to the autoinducer-2 exporter (AI-2E) (TC 2.A.86) family.</text>
</comment>
<evidence type="ECO:0000256" key="4">
    <source>
        <dbReference type="ARBA" id="ARBA00022989"/>
    </source>
</evidence>
<reference evidence="8" key="2">
    <citation type="submission" date="2025-09" db="UniProtKB">
        <authorList>
            <consortium name="Ensembl"/>
        </authorList>
    </citation>
    <scope>IDENTIFICATION</scope>
</reference>
<evidence type="ECO:0000256" key="6">
    <source>
        <dbReference type="SAM" id="MobiDB-lite"/>
    </source>
</evidence>
<accession>A0A8C9G1M6</accession>
<dbReference type="Proteomes" id="UP000694428">
    <property type="component" value="Unplaced"/>
</dbReference>
<keyword evidence="9" id="KW-1185">Reference proteome</keyword>
<evidence type="ECO:0000256" key="2">
    <source>
        <dbReference type="ARBA" id="ARBA00009773"/>
    </source>
</evidence>
<keyword evidence="3 7" id="KW-0812">Transmembrane</keyword>
<evidence type="ECO:0008006" key="10">
    <source>
        <dbReference type="Google" id="ProtNLM"/>
    </source>
</evidence>
<protein>
    <recommendedName>
        <fullName evidence="10">Transmembrane protein 245</fullName>
    </recommendedName>
</protein>
<dbReference type="AlphaFoldDB" id="A0A8C9G1M6"/>
<dbReference type="PANTHER" id="PTHR21716:SF4">
    <property type="entry name" value="TRANSMEMBRANE PROTEIN 245"/>
    <property type="match status" value="1"/>
</dbReference>
<evidence type="ECO:0000256" key="5">
    <source>
        <dbReference type="ARBA" id="ARBA00023136"/>
    </source>
</evidence>